<gene>
    <name evidence="12" type="ORF">AAG570_010151</name>
</gene>
<reference evidence="12 13" key="1">
    <citation type="submission" date="2024-07" db="EMBL/GenBank/DDBJ databases">
        <title>Chromosome-level genome assembly of the water stick insect Ranatra chinensis (Heteroptera: Nepidae).</title>
        <authorList>
            <person name="Liu X."/>
        </authorList>
    </citation>
    <scope>NUCLEOTIDE SEQUENCE [LARGE SCALE GENOMIC DNA]</scope>
    <source>
        <strain evidence="12">Cailab_2021Rc</strain>
        <tissue evidence="12">Muscle</tissue>
    </source>
</reference>
<evidence type="ECO:0000313" key="12">
    <source>
        <dbReference type="EMBL" id="KAL1132194.1"/>
    </source>
</evidence>
<keyword evidence="4" id="KW-0256">Endoplasmic reticulum</keyword>
<evidence type="ECO:0000313" key="13">
    <source>
        <dbReference type="Proteomes" id="UP001558652"/>
    </source>
</evidence>
<evidence type="ECO:0000256" key="3">
    <source>
        <dbReference type="ARBA" id="ARBA00022692"/>
    </source>
</evidence>
<dbReference type="Proteomes" id="UP001558652">
    <property type="component" value="Unassembled WGS sequence"/>
</dbReference>
<comment type="similarity">
    <text evidence="9">Belongs to the SEC20 family.</text>
</comment>
<evidence type="ECO:0000256" key="9">
    <source>
        <dbReference type="ARBA" id="ARBA00037934"/>
    </source>
</evidence>
<dbReference type="PANTHER" id="PTHR12825:SF0">
    <property type="entry name" value="VESICLE TRANSPORT PROTEIN SEC20"/>
    <property type="match status" value="1"/>
</dbReference>
<evidence type="ECO:0000259" key="11">
    <source>
        <dbReference type="Pfam" id="PF03908"/>
    </source>
</evidence>
<keyword evidence="3 10" id="KW-0812">Transmembrane</keyword>
<keyword evidence="13" id="KW-1185">Reference proteome</keyword>
<dbReference type="InterPro" id="IPR056173">
    <property type="entry name" value="Sec20_C"/>
</dbReference>
<evidence type="ECO:0000256" key="5">
    <source>
        <dbReference type="ARBA" id="ARBA00022892"/>
    </source>
</evidence>
<keyword evidence="7" id="KW-0175">Coiled coil</keyword>
<keyword evidence="6 10" id="KW-1133">Transmembrane helix</keyword>
<keyword evidence="8 10" id="KW-0472">Membrane</keyword>
<name>A0ABD0ZA22_9HEMI</name>
<keyword evidence="5" id="KW-0931">ER-Golgi transport</keyword>
<comment type="subcellular location">
    <subcellularLocation>
        <location evidence="1">Endoplasmic reticulum membrane</location>
        <topology evidence="1">Single-pass type IV membrane protein</topology>
    </subcellularLocation>
</comment>
<protein>
    <recommendedName>
        <fullName evidence="11">Sec20 C-terminal domain-containing protein</fullName>
    </recommendedName>
</protein>
<keyword evidence="2" id="KW-0813">Transport</keyword>
<evidence type="ECO:0000256" key="1">
    <source>
        <dbReference type="ARBA" id="ARBA00004163"/>
    </source>
</evidence>
<feature type="transmembrane region" description="Helical" evidence="10">
    <location>
        <begin position="105"/>
        <end position="123"/>
    </location>
</feature>
<evidence type="ECO:0000256" key="2">
    <source>
        <dbReference type="ARBA" id="ARBA00022448"/>
    </source>
</evidence>
<dbReference type="EMBL" id="JBFDAA010000005">
    <property type="protein sequence ID" value="KAL1132194.1"/>
    <property type="molecule type" value="Genomic_DNA"/>
</dbReference>
<dbReference type="AlphaFoldDB" id="A0ABD0ZA22"/>
<evidence type="ECO:0000256" key="6">
    <source>
        <dbReference type="ARBA" id="ARBA00022989"/>
    </source>
</evidence>
<feature type="domain" description="Sec20 C-terminal" evidence="11">
    <location>
        <begin position="37"/>
        <end position="126"/>
    </location>
</feature>
<comment type="caution">
    <text evidence="12">The sequence shown here is derived from an EMBL/GenBank/DDBJ whole genome shotgun (WGS) entry which is preliminary data.</text>
</comment>
<evidence type="ECO:0000256" key="10">
    <source>
        <dbReference type="SAM" id="Phobius"/>
    </source>
</evidence>
<dbReference type="InterPro" id="IPR005606">
    <property type="entry name" value="Sec20"/>
</dbReference>
<sequence>MLSIEKAEKKELLRLPDEQTVLKRRQRKDKANLVKMSSSITEQLLSISRQLADTTQRSADTLNTLAISSKNVQDTQHELQNTNSTISQSGKLLDKYARRQFTDKLIIPFGFIFFLACVIYIIMNRLF</sequence>
<dbReference type="GO" id="GO:0005789">
    <property type="term" value="C:endoplasmic reticulum membrane"/>
    <property type="evidence" value="ECO:0007669"/>
    <property type="project" value="UniProtKB-SubCell"/>
</dbReference>
<evidence type="ECO:0000256" key="8">
    <source>
        <dbReference type="ARBA" id="ARBA00023136"/>
    </source>
</evidence>
<evidence type="ECO:0000256" key="4">
    <source>
        <dbReference type="ARBA" id="ARBA00022824"/>
    </source>
</evidence>
<dbReference type="GO" id="GO:0016192">
    <property type="term" value="P:vesicle-mediated transport"/>
    <property type="evidence" value="ECO:0007669"/>
    <property type="project" value="UniProtKB-KW"/>
</dbReference>
<evidence type="ECO:0000256" key="7">
    <source>
        <dbReference type="ARBA" id="ARBA00023054"/>
    </source>
</evidence>
<accession>A0ABD0ZA22</accession>
<proteinExistence type="inferred from homology"/>
<organism evidence="12 13">
    <name type="scientific">Ranatra chinensis</name>
    <dbReference type="NCBI Taxonomy" id="642074"/>
    <lineage>
        <taxon>Eukaryota</taxon>
        <taxon>Metazoa</taxon>
        <taxon>Ecdysozoa</taxon>
        <taxon>Arthropoda</taxon>
        <taxon>Hexapoda</taxon>
        <taxon>Insecta</taxon>
        <taxon>Pterygota</taxon>
        <taxon>Neoptera</taxon>
        <taxon>Paraneoptera</taxon>
        <taxon>Hemiptera</taxon>
        <taxon>Heteroptera</taxon>
        <taxon>Panheteroptera</taxon>
        <taxon>Nepomorpha</taxon>
        <taxon>Nepidae</taxon>
        <taxon>Ranatrinae</taxon>
        <taxon>Ranatra</taxon>
    </lineage>
</organism>
<dbReference type="PANTHER" id="PTHR12825">
    <property type="entry name" value="BNIP1-RELATED"/>
    <property type="match status" value="1"/>
</dbReference>
<dbReference type="Pfam" id="PF03908">
    <property type="entry name" value="Sec20"/>
    <property type="match status" value="1"/>
</dbReference>